<dbReference type="InterPro" id="IPR016181">
    <property type="entry name" value="Acyl_CoA_acyltransferase"/>
</dbReference>
<evidence type="ECO:0000313" key="1">
    <source>
        <dbReference type="EMBL" id="SDJ71412.1"/>
    </source>
</evidence>
<gene>
    <name evidence="1" type="ORF">SAMN04487935_1581</name>
</gene>
<proteinExistence type="predicted"/>
<dbReference type="OrthoDB" id="9808687at2"/>
<dbReference type="Proteomes" id="UP000199580">
    <property type="component" value="Unassembled WGS sequence"/>
</dbReference>
<dbReference type="Gene3D" id="3.40.630.30">
    <property type="match status" value="1"/>
</dbReference>
<dbReference type="GO" id="GO:0016740">
    <property type="term" value="F:transferase activity"/>
    <property type="evidence" value="ECO:0007669"/>
    <property type="project" value="UniProtKB-KW"/>
</dbReference>
<accession>A0A1G8VZD1</accession>
<organism evidence="1 2">
    <name type="scientific">Flavobacterium noncentrifugens</name>
    <dbReference type="NCBI Taxonomy" id="1128970"/>
    <lineage>
        <taxon>Bacteria</taxon>
        <taxon>Pseudomonadati</taxon>
        <taxon>Bacteroidota</taxon>
        <taxon>Flavobacteriia</taxon>
        <taxon>Flavobacteriales</taxon>
        <taxon>Flavobacteriaceae</taxon>
        <taxon>Flavobacterium</taxon>
    </lineage>
</organism>
<keyword evidence="1" id="KW-0808">Transferase</keyword>
<keyword evidence="2" id="KW-1185">Reference proteome</keyword>
<dbReference type="AlphaFoldDB" id="A0A1G8VZD1"/>
<reference evidence="1 2" key="1">
    <citation type="submission" date="2016-10" db="EMBL/GenBank/DDBJ databases">
        <authorList>
            <person name="de Groot N.N."/>
        </authorList>
    </citation>
    <scope>NUCLEOTIDE SEQUENCE [LARGE SCALE GENOMIC DNA]</scope>
    <source>
        <strain evidence="1 2">CGMCC 1.10076</strain>
    </source>
</reference>
<dbReference type="SUPFAM" id="SSF55729">
    <property type="entry name" value="Acyl-CoA N-acyltransferases (Nat)"/>
    <property type="match status" value="1"/>
</dbReference>
<evidence type="ECO:0000313" key="2">
    <source>
        <dbReference type="Proteomes" id="UP000199580"/>
    </source>
</evidence>
<dbReference type="RefSeq" id="WP_091393516.1">
    <property type="nucleotide sequence ID" value="NZ_BKAI01000003.1"/>
</dbReference>
<sequence length="325" mass="37873">MKNYTVRTYEPSDHTQWNAFVSKAKNATFLFYRDFMEYHSDRFSDFSMLVFEGEKLISILPANRSEDAVFSHQGLTYGGFVFDENIKLGKVLEVCRAVLFFLDQNKISLLQIKMIPEMYNSMLSEDIKYAFFLTDSKLIRRDCLAVIDLSKPFSATKSRRQSIRHGAANGLEIREEAEFDFFWNDVLIPNLHKKHQSKPVHTLEEIKKLQQLFPQNIRHFNVYHKGNIVAGTTLFITENVVHPQYISADAQKNELESLDYLYDYLISEISKGKNYFDFGPSHEQNGKKINNGILFWKESFGAKITVQDFYEINTSRFSTLDNILI</sequence>
<protein>
    <submittedName>
        <fullName evidence="1">Acetyltransferase (GNAT) domain-containing protein</fullName>
    </submittedName>
</protein>
<name>A0A1G8VZD1_9FLAO</name>
<dbReference type="EMBL" id="FNEZ01000002">
    <property type="protein sequence ID" value="SDJ71412.1"/>
    <property type="molecule type" value="Genomic_DNA"/>
</dbReference>
<dbReference type="STRING" id="1128970.SAMN04487935_1581"/>